<dbReference type="EMBL" id="JSVC01000032">
    <property type="protein sequence ID" value="KIC92682.1"/>
    <property type="molecule type" value="Genomic_DNA"/>
</dbReference>
<dbReference type="PANTHER" id="PTHR34219:SF3">
    <property type="entry name" value="BLL7967 PROTEIN"/>
    <property type="match status" value="1"/>
</dbReference>
<feature type="transmembrane region" description="Helical" evidence="1">
    <location>
        <begin position="12"/>
        <end position="33"/>
    </location>
</feature>
<protein>
    <recommendedName>
        <fullName evidence="4">PepSY domain-containing protein</fullName>
    </recommendedName>
</protein>
<dbReference type="STRING" id="1349421.OI18_21410"/>
<keyword evidence="1" id="KW-0812">Transmembrane</keyword>
<feature type="transmembrane region" description="Helical" evidence="1">
    <location>
        <begin position="178"/>
        <end position="205"/>
    </location>
</feature>
<keyword evidence="3" id="KW-1185">Reference proteome</keyword>
<feature type="transmembrane region" description="Helical" evidence="1">
    <location>
        <begin position="321"/>
        <end position="341"/>
    </location>
</feature>
<dbReference type="PANTHER" id="PTHR34219">
    <property type="entry name" value="IRON-REGULATED INNER MEMBRANE PROTEIN-RELATED"/>
    <property type="match status" value="1"/>
</dbReference>
<proteinExistence type="predicted"/>
<sequence>MNKKNVFKWHHWSGLIVGLFLLLMSLTGSILVFSEEMESSADSPYLAIGNTSGTYSYDSSYSKVSALYPGWEIRLYGKPSGNEALVYELRNKEQRKKVFTHPQSGNILRVIDDGNTQWHRRLLLLHYTLFAGTTGKVVVFFIGILFLISLVTGLIIYRKAITKTILFRSRISVTTKKSFFSSFHRVIGVWSVFFNLLIVFTGLLLSGQVVLNALKTAEVKPVVASHALSIDRVMKHVATQYPDFEVHLVRVRANSKSVQLSGRFLHDPPWYGHFYSYVIINSTSMELEKQQVMASLPAGKKMLAMAGPLHFGNYGGIPLKILYSLLGITPGLLSLTGFLLWRKRNR</sequence>
<evidence type="ECO:0000313" key="2">
    <source>
        <dbReference type="EMBL" id="KIC92682.1"/>
    </source>
</evidence>
<comment type="caution">
    <text evidence="2">The sequence shown here is derived from an EMBL/GenBank/DDBJ whole genome shotgun (WGS) entry which is preliminary data.</text>
</comment>
<reference evidence="2 3" key="1">
    <citation type="submission" date="2014-11" db="EMBL/GenBank/DDBJ databases">
        <title>Genome sequence of Flavihumibacter solisilvae 3-3.</title>
        <authorList>
            <person name="Zhou G."/>
            <person name="Li M."/>
            <person name="Wang G."/>
        </authorList>
    </citation>
    <scope>NUCLEOTIDE SEQUENCE [LARGE SCALE GENOMIC DNA]</scope>
    <source>
        <strain evidence="2 3">3-3</strain>
    </source>
</reference>
<dbReference type="AlphaFoldDB" id="A0A0C1KYA1"/>
<gene>
    <name evidence="2" type="ORF">OI18_21410</name>
</gene>
<dbReference type="RefSeq" id="WP_039143878.1">
    <property type="nucleotide sequence ID" value="NZ_JSVC01000032.1"/>
</dbReference>
<feature type="transmembrane region" description="Helical" evidence="1">
    <location>
        <begin position="137"/>
        <end position="157"/>
    </location>
</feature>
<organism evidence="2 3">
    <name type="scientific">Flavihumibacter solisilvae</name>
    <dbReference type="NCBI Taxonomy" id="1349421"/>
    <lineage>
        <taxon>Bacteria</taxon>
        <taxon>Pseudomonadati</taxon>
        <taxon>Bacteroidota</taxon>
        <taxon>Chitinophagia</taxon>
        <taxon>Chitinophagales</taxon>
        <taxon>Chitinophagaceae</taxon>
        <taxon>Flavihumibacter</taxon>
    </lineage>
</organism>
<evidence type="ECO:0000313" key="3">
    <source>
        <dbReference type="Proteomes" id="UP000031408"/>
    </source>
</evidence>
<keyword evidence="1" id="KW-0472">Membrane</keyword>
<evidence type="ECO:0000256" key="1">
    <source>
        <dbReference type="SAM" id="Phobius"/>
    </source>
</evidence>
<keyword evidence="1" id="KW-1133">Transmembrane helix</keyword>
<dbReference type="OrthoDB" id="6307929at2"/>
<evidence type="ECO:0008006" key="4">
    <source>
        <dbReference type="Google" id="ProtNLM"/>
    </source>
</evidence>
<dbReference type="Pfam" id="PF03929">
    <property type="entry name" value="PepSY_TM"/>
    <property type="match status" value="1"/>
</dbReference>
<dbReference type="InterPro" id="IPR005625">
    <property type="entry name" value="PepSY-ass_TM"/>
</dbReference>
<accession>A0A0C1KYA1</accession>
<name>A0A0C1KYA1_9BACT</name>
<dbReference type="Proteomes" id="UP000031408">
    <property type="component" value="Unassembled WGS sequence"/>
</dbReference>